<organism evidence="2 3">
    <name type="scientific">Polarella glacialis</name>
    <name type="common">Dinoflagellate</name>
    <dbReference type="NCBI Taxonomy" id="89957"/>
    <lineage>
        <taxon>Eukaryota</taxon>
        <taxon>Sar</taxon>
        <taxon>Alveolata</taxon>
        <taxon>Dinophyceae</taxon>
        <taxon>Suessiales</taxon>
        <taxon>Suessiaceae</taxon>
        <taxon>Polarella</taxon>
    </lineage>
</organism>
<feature type="transmembrane region" description="Helical" evidence="1">
    <location>
        <begin position="71"/>
        <end position="96"/>
    </location>
</feature>
<evidence type="ECO:0000313" key="2">
    <source>
        <dbReference type="EMBL" id="CAE8628891.1"/>
    </source>
</evidence>
<comment type="caution">
    <text evidence="2">The sequence shown here is derived from an EMBL/GenBank/DDBJ whole genome shotgun (WGS) entry which is preliminary data.</text>
</comment>
<keyword evidence="1" id="KW-0812">Transmembrane</keyword>
<feature type="transmembrane region" description="Helical" evidence="1">
    <location>
        <begin position="35"/>
        <end position="59"/>
    </location>
</feature>
<evidence type="ECO:0000256" key="1">
    <source>
        <dbReference type="SAM" id="Phobius"/>
    </source>
</evidence>
<feature type="transmembrane region" description="Helical" evidence="1">
    <location>
        <begin position="240"/>
        <end position="261"/>
    </location>
</feature>
<name>A0A813GR82_POLGL</name>
<keyword evidence="1" id="KW-1133">Transmembrane helix</keyword>
<protein>
    <recommendedName>
        <fullName evidence="4">Tetraspanin</fullName>
    </recommendedName>
</protein>
<feature type="transmembrane region" description="Helical" evidence="1">
    <location>
        <begin position="108"/>
        <end position="130"/>
    </location>
</feature>
<evidence type="ECO:0000313" key="3">
    <source>
        <dbReference type="Proteomes" id="UP000654075"/>
    </source>
</evidence>
<dbReference type="AlphaFoldDB" id="A0A813GR82"/>
<dbReference type="EMBL" id="CAJNNV010029528">
    <property type="protein sequence ID" value="CAE8628891.1"/>
    <property type="molecule type" value="Genomic_DNA"/>
</dbReference>
<sequence length="273" mass="30105">MSATQSYNSMNATAMKHPDQPHLTFLKRFLVPKTAVTGLGMLMLMFLSAVPITNAWMLLQDSNFTFWNGRYVPGMMFFLCAGIVLAYGFTMNAFFSRVAPENQNVQKVLSIAQVFIAFLGLSLVIVSYSLSDVSAQAYSNLTDNCQNSRDTRRLFEFSKVLHNIRVLPECAGKPSVEDCQGYASAYPYTDFLKTVESDFHCSGFCTAEAGSQAALFSLKSYKVSCEGMLARDMKNFAGDVAIQTFYQGLAIASMALLVAVLKLSGLRFQKADS</sequence>
<proteinExistence type="predicted"/>
<accession>A0A813GR82</accession>
<dbReference type="Proteomes" id="UP000654075">
    <property type="component" value="Unassembled WGS sequence"/>
</dbReference>
<gene>
    <name evidence="2" type="ORF">PGLA1383_LOCUS45487</name>
</gene>
<reference evidence="2" key="1">
    <citation type="submission" date="2021-02" db="EMBL/GenBank/DDBJ databases">
        <authorList>
            <person name="Dougan E. K."/>
            <person name="Rhodes N."/>
            <person name="Thang M."/>
            <person name="Chan C."/>
        </authorList>
    </citation>
    <scope>NUCLEOTIDE SEQUENCE</scope>
</reference>
<evidence type="ECO:0008006" key="4">
    <source>
        <dbReference type="Google" id="ProtNLM"/>
    </source>
</evidence>
<keyword evidence="1" id="KW-0472">Membrane</keyword>
<keyword evidence="3" id="KW-1185">Reference proteome</keyword>